<reference evidence="2" key="2">
    <citation type="submission" date="2023-05" db="EMBL/GenBank/DDBJ databases">
        <authorList>
            <person name="Schelkunov M.I."/>
        </authorList>
    </citation>
    <scope>NUCLEOTIDE SEQUENCE</scope>
    <source>
        <strain evidence="2">Hsosn_3</strain>
        <tissue evidence="2">Leaf</tissue>
    </source>
</reference>
<accession>A0AAD8MCT1</accession>
<proteinExistence type="predicted"/>
<dbReference type="AlphaFoldDB" id="A0AAD8MCT1"/>
<reference evidence="2" key="1">
    <citation type="submission" date="2023-02" db="EMBL/GenBank/DDBJ databases">
        <title>Genome of toxic invasive species Heracleum sosnowskyi carries increased number of genes despite the absence of recent whole-genome duplications.</title>
        <authorList>
            <person name="Schelkunov M."/>
            <person name="Shtratnikova V."/>
            <person name="Makarenko M."/>
            <person name="Klepikova A."/>
            <person name="Omelchenko D."/>
            <person name="Novikova G."/>
            <person name="Obukhova E."/>
            <person name="Bogdanov V."/>
            <person name="Penin A."/>
            <person name="Logacheva M."/>
        </authorList>
    </citation>
    <scope>NUCLEOTIDE SEQUENCE</scope>
    <source>
        <strain evidence="2">Hsosn_3</strain>
        <tissue evidence="2">Leaf</tissue>
    </source>
</reference>
<dbReference type="EMBL" id="JAUIZM010000008">
    <property type="protein sequence ID" value="KAK1367984.1"/>
    <property type="molecule type" value="Genomic_DNA"/>
</dbReference>
<evidence type="ECO:0000256" key="1">
    <source>
        <dbReference type="SAM" id="MobiDB-lite"/>
    </source>
</evidence>
<feature type="compositionally biased region" description="Polar residues" evidence="1">
    <location>
        <begin position="48"/>
        <end position="60"/>
    </location>
</feature>
<feature type="region of interest" description="Disordered" evidence="1">
    <location>
        <begin position="1"/>
        <end position="114"/>
    </location>
</feature>
<keyword evidence="3" id="KW-1185">Reference proteome</keyword>
<dbReference type="Proteomes" id="UP001237642">
    <property type="component" value="Unassembled WGS sequence"/>
</dbReference>
<sequence length="217" mass="24419">MRRLRSYVENASAHSEHDVPAHSGQHVQAQSGQHVRAHSEQGRGQRVQAHSGQSFPARSQSRPDKQIRLPSQSRLHSPTQSGESTRNEPLQLSAQSRQHTPEAQSHPSTLNVSSTAANDDVCWNLGSTQRDGRLRVEVIKKMLAKKCKEEVFRRGNRIGLNVYLSWVEFWKTEDFQKKSLIQRGNRRSRVDGPLRHTSGSASHGLVAPRLIGFIIPF</sequence>
<name>A0AAD8MCT1_9APIA</name>
<organism evidence="2 3">
    <name type="scientific">Heracleum sosnowskyi</name>
    <dbReference type="NCBI Taxonomy" id="360622"/>
    <lineage>
        <taxon>Eukaryota</taxon>
        <taxon>Viridiplantae</taxon>
        <taxon>Streptophyta</taxon>
        <taxon>Embryophyta</taxon>
        <taxon>Tracheophyta</taxon>
        <taxon>Spermatophyta</taxon>
        <taxon>Magnoliopsida</taxon>
        <taxon>eudicotyledons</taxon>
        <taxon>Gunneridae</taxon>
        <taxon>Pentapetalae</taxon>
        <taxon>asterids</taxon>
        <taxon>campanulids</taxon>
        <taxon>Apiales</taxon>
        <taxon>Apiaceae</taxon>
        <taxon>Apioideae</taxon>
        <taxon>apioid superclade</taxon>
        <taxon>Tordylieae</taxon>
        <taxon>Tordyliinae</taxon>
        <taxon>Heracleum</taxon>
    </lineage>
</organism>
<evidence type="ECO:0000313" key="3">
    <source>
        <dbReference type="Proteomes" id="UP001237642"/>
    </source>
</evidence>
<feature type="compositionally biased region" description="Polar residues" evidence="1">
    <location>
        <begin position="69"/>
        <end position="114"/>
    </location>
</feature>
<evidence type="ECO:0000313" key="2">
    <source>
        <dbReference type="EMBL" id="KAK1367984.1"/>
    </source>
</evidence>
<comment type="caution">
    <text evidence="2">The sequence shown here is derived from an EMBL/GenBank/DDBJ whole genome shotgun (WGS) entry which is preliminary data.</text>
</comment>
<gene>
    <name evidence="2" type="ORF">POM88_034076</name>
</gene>
<protein>
    <submittedName>
        <fullName evidence="2">Uncharacterized protein</fullName>
    </submittedName>
</protein>